<evidence type="ECO:0000313" key="2">
    <source>
        <dbReference type="Proteomes" id="UP001597221"/>
    </source>
</evidence>
<dbReference type="RefSeq" id="WP_251515441.1">
    <property type="nucleotide sequence ID" value="NZ_JAMBON010000025.1"/>
</dbReference>
<evidence type="ECO:0000313" key="1">
    <source>
        <dbReference type="EMBL" id="MFD1609470.1"/>
    </source>
</evidence>
<reference evidence="2" key="1">
    <citation type="journal article" date="2019" name="Int. J. Syst. Evol. Microbiol.">
        <title>The Global Catalogue of Microorganisms (GCM) 10K type strain sequencing project: providing services to taxonomists for standard genome sequencing and annotation.</title>
        <authorList>
            <consortium name="The Broad Institute Genomics Platform"/>
            <consortium name="The Broad Institute Genome Sequencing Center for Infectious Disease"/>
            <person name="Wu L."/>
            <person name="Ma J."/>
        </authorList>
    </citation>
    <scope>NUCLEOTIDE SEQUENCE [LARGE SCALE GENOMIC DNA]</scope>
    <source>
        <strain evidence="2">CGMCC 1.12376</strain>
    </source>
</reference>
<proteinExistence type="predicted"/>
<protein>
    <recommendedName>
        <fullName evidence="3">Lantibiotic</fullName>
    </recommendedName>
</protein>
<dbReference type="Proteomes" id="UP001597221">
    <property type="component" value="Unassembled WGS sequence"/>
</dbReference>
<sequence>MDNKVKELKPIELKPIEELKGLDLSDSDAFVCDMETGVCGPVNKEKETN</sequence>
<gene>
    <name evidence="1" type="ORF">ACFSBH_17775</name>
</gene>
<name>A0ABW4HXD8_9BACI</name>
<comment type="caution">
    <text evidence="1">The sequence shown here is derived from an EMBL/GenBank/DDBJ whole genome shotgun (WGS) entry which is preliminary data.</text>
</comment>
<organism evidence="1 2">
    <name type="scientific">Oceanobacillus luteolus</name>
    <dbReference type="NCBI Taxonomy" id="1274358"/>
    <lineage>
        <taxon>Bacteria</taxon>
        <taxon>Bacillati</taxon>
        <taxon>Bacillota</taxon>
        <taxon>Bacilli</taxon>
        <taxon>Bacillales</taxon>
        <taxon>Bacillaceae</taxon>
        <taxon>Oceanobacillus</taxon>
    </lineage>
</organism>
<dbReference type="EMBL" id="JBHUDE010000157">
    <property type="protein sequence ID" value="MFD1609470.1"/>
    <property type="molecule type" value="Genomic_DNA"/>
</dbReference>
<keyword evidence="2" id="KW-1185">Reference proteome</keyword>
<evidence type="ECO:0008006" key="3">
    <source>
        <dbReference type="Google" id="ProtNLM"/>
    </source>
</evidence>
<accession>A0ABW4HXD8</accession>